<evidence type="ECO:0000256" key="10">
    <source>
        <dbReference type="ARBA" id="ARBA00023163"/>
    </source>
</evidence>
<feature type="domain" description="C2H2-type" evidence="13">
    <location>
        <begin position="575"/>
        <end position="602"/>
    </location>
</feature>
<evidence type="ECO:0000256" key="1">
    <source>
        <dbReference type="ARBA" id="ARBA00003767"/>
    </source>
</evidence>
<sequence>MSFEVVPVKDGNKDMPFLCKNQNSIQMALLQNALDNFDHGQNMIVGLFHRRTYNVTQNESVAVNHYEIEHNYFQKMVASWSTHNEGAAHLANGFNKNDSLPRMCGDLQESMPLDKKCEVGQNIVDQDNLMVSPSIKGDGFLEECPVDAGNHANLVLDSGFHFFQPLVTDCPEKCVVQEVCNNFDECMECSQQPHIEQPQDTLLLSNKPKSKTSLMEQYNKRKRARKCSFCNLRYTSSICLRKHIYTIHKDKTRYSSFCCRTFLFSANLHCHHQLHMKMASLKKNRKTRQNTRGNRKNKDRIPLKKRKKREKNTKLFKCHQCAYTTNIISNLKVHLCVHTGEKPFRCQECDKSFRSSSHLKRHNFTHMRKCRKCNNCLFIGSTVEELKIHQETCNNEGPGRRQLPSSASRCAVTKEQVNMAKENESTPTSEDIHLQIYKCEQCDYTTHILVHLKDHRRIHTSEKPYCCDVCEEKVSSHLKHHKILHQNIDLQGRSHTSTQKHKRPSSLGCDISRPVCKTYICDYCDLEFQREEHLRYHKTVHLQAQPHERMTDEKLEGGGTYSVLQPSRGSVLKLFKCDQCAYSTNSFSNLQVHFSVHTGKKPFRCQECDKSFRTSSNLKRHSVLHWWKPHKCQRCHFISSSVEELKLHQEGCNSEDPKREQLRSSALRCDITENMAKENKGTLKSHHLDSKVFKCEECDYVTNKSSHLKHHRFKHHSLKLLKCGSCDFSTGNGQCFKKHMASHTNTSPPLYDHPQKQRPLFVKVYKCEECDYVSDRNENLKIHLMTHTDERPHKCSHCSLAFRTSSHLKRHLTTHFKLHCPKCKFSAPNNQALEKHKQIHKEKKSHKSRKKKCTTCGLTCSTSRLLKLHQKKHSETK</sequence>
<evidence type="ECO:0000256" key="9">
    <source>
        <dbReference type="ARBA" id="ARBA00023125"/>
    </source>
</evidence>
<dbReference type="PROSITE" id="PS50157">
    <property type="entry name" value="ZINC_FINGER_C2H2_2"/>
    <property type="match status" value="10"/>
</dbReference>
<feature type="domain" description="C2H2-type" evidence="13">
    <location>
        <begin position="344"/>
        <end position="366"/>
    </location>
</feature>
<dbReference type="PANTHER" id="PTHR24399">
    <property type="entry name" value="ZINC FINGER AND BTB DOMAIN-CONTAINING"/>
    <property type="match status" value="1"/>
</dbReference>
<dbReference type="GO" id="GO:0005654">
    <property type="term" value="C:nucleoplasm"/>
    <property type="evidence" value="ECO:0007669"/>
    <property type="project" value="TreeGrafter"/>
</dbReference>
<feature type="domain" description="C2H2-type" evidence="13">
    <location>
        <begin position="603"/>
        <end position="625"/>
    </location>
</feature>
<keyword evidence="10" id="KW-0804">Transcription</keyword>
<dbReference type="Proteomes" id="UP001142489">
    <property type="component" value="Unassembled WGS sequence"/>
</dbReference>
<keyword evidence="11" id="KW-0539">Nucleus</keyword>
<feature type="domain" description="C2H2-type" evidence="13">
    <location>
        <begin position="437"/>
        <end position="464"/>
    </location>
</feature>
<evidence type="ECO:0000256" key="11">
    <source>
        <dbReference type="ARBA" id="ARBA00023242"/>
    </source>
</evidence>
<evidence type="ECO:0000256" key="8">
    <source>
        <dbReference type="ARBA" id="ARBA00023015"/>
    </source>
</evidence>
<feature type="domain" description="C2H2-type" evidence="13">
    <location>
        <begin position="793"/>
        <end position="815"/>
    </location>
</feature>
<keyword evidence="6 12" id="KW-0863">Zinc-finger</keyword>
<evidence type="ECO:0000256" key="5">
    <source>
        <dbReference type="ARBA" id="ARBA00022737"/>
    </source>
</evidence>
<evidence type="ECO:0000256" key="12">
    <source>
        <dbReference type="PROSITE-ProRule" id="PRU00042"/>
    </source>
</evidence>
<keyword evidence="15" id="KW-1185">Reference proteome</keyword>
<protein>
    <recommendedName>
        <fullName evidence="13">C2H2-type domain-containing protein</fullName>
    </recommendedName>
</protein>
<organism evidence="14 15">
    <name type="scientific">Phrynocephalus forsythii</name>
    <dbReference type="NCBI Taxonomy" id="171643"/>
    <lineage>
        <taxon>Eukaryota</taxon>
        <taxon>Metazoa</taxon>
        <taxon>Chordata</taxon>
        <taxon>Craniata</taxon>
        <taxon>Vertebrata</taxon>
        <taxon>Euteleostomi</taxon>
        <taxon>Lepidosauria</taxon>
        <taxon>Squamata</taxon>
        <taxon>Bifurcata</taxon>
        <taxon>Unidentata</taxon>
        <taxon>Episquamata</taxon>
        <taxon>Toxicofera</taxon>
        <taxon>Iguania</taxon>
        <taxon>Acrodonta</taxon>
        <taxon>Agamidae</taxon>
        <taxon>Agaminae</taxon>
        <taxon>Phrynocephalus</taxon>
    </lineage>
</organism>
<keyword evidence="8" id="KW-0805">Transcription regulation</keyword>
<dbReference type="FunFam" id="3.30.160.60:FF:000508">
    <property type="entry name" value="Myeloid zinc finger 1"/>
    <property type="match status" value="1"/>
</dbReference>
<accession>A0A9Q0YAZ2</accession>
<reference evidence="14" key="1">
    <citation type="journal article" date="2023" name="DNA Res.">
        <title>Chromosome-level genome assembly of Phrynocephalus forsythii using third-generation DNA sequencing and Hi-C analysis.</title>
        <authorList>
            <person name="Qi Y."/>
            <person name="Zhao W."/>
            <person name="Zhao Y."/>
            <person name="Niu C."/>
            <person name="Cao S."/>
            <person name="Zhang Y."/>
        </authorList>
    </citation>
    <scope>NUCLEOTIDE SEQUENCE</scope>
    <source>
        <tissue evidence="14">Muscle</tissue>
    </source>
</reference>
<dbReference type="PROSITE" id="PS00028">
    <property type="entry name" value="ZINC_FINGER_C2H2_1"/>
    <property type="match status" value="6"/>
</dbReference>
<dbReference type="GO" id="GO:0042802">
    <property type="term" value="F:identical protein binding"/>
    <property type="evidence" value="ECO:0007669"/>
    <property type="project" value="UniProtKB-ARBA"/>
</dbReference>
<feature type="domain" description="C2H2-type" evidence="13">
    <location>
        <begin position="765"/>
        <end position="792"/>
    </location>
</feature>
<dbReference type="FunFam" id="3.30.160.60:FF:000446">
    <property type="entry name" value="Zinc finger protein"/>
    <property type="match status" value="1"/>
</dbReference>
<comment type="similarity">
    <text evidence="3">Belongs to the krueppel C2H2-type zinc-finger protein family.</text>
</comment>
<dbReference type="GO" id="GO:0000978">
    <property type="term" value="F:RNA polymerase II cis-regulatory region sequence-specific DNA binding"/>
    <property type="evidence" value="ECO:0007669"/>
    <property type="project" value="TreeGrafter"/>
</dbReference>
<keyword evidence="4" id="KW-0479">Metal-binding</keyword>
<dbReference type="OrthoDB" id="5383296at2759"/>
<evidence type="ECO:0000256" key="4">
    <source>
        <dbReference type="ARBA" id="ARBA00022723"/>
    </source>
</evidence>
<feature type="domain" description="C2H2-type" evidence="13">
    <location>
        <begin position="519"/>
        <end position="546"/>
    </location>
</feature>
<evidence type="ECO:0000259" key="13">
    <source>
        <dbReference type="PROSITE" id="PS50157"/>
    </source>
</evidence>
<evidence type="ECO:0000256" key="2">
    <source>
        <dbReference type="ARBA" id="ARBA00004123"/>
    </source>
</evidence>
<dbReference type="FunFam" id="3.30.160.60:FF:000771">
    <property type="entry name" value="zinc finger protein 648"/>
    <property type="match status" value="1"/>
</dbReference>
<dbReference type="InterPro" id="IPR036236">
    <property type="entry name" value="Znf_C2H2_sf"/>
</dbReference>
<dbReference type="SUPFAM" id="SSF57667">
    <property type="entry name" value="beta-beta-alpha zinc fingers"/>
    <property type="match status" value="5"/>
</dbReference>
<comment type="caution">
    <text evidence="14">The sequence shown here is derived from an EMBL/GenBank/DDBJ whole genome shotgun (WGS) entry which is preliminary data.</text>
</comment>
<feature type="domain" description="C2H2-type" evidence="13">
    <location>
        <begin position="316"/>
        <end position="343"/>
    </location>
</feature>
<evidence type="ECO:0000313" key="14">
    <source>
        <dbReference type="EMBL" id="KAJ7345806.1"/>
    </source>
</evidence>
<gene>
    <name evidence="14" type="ORF">JRQ81_001756</name>
</gene>
<keyword evidence="5" id="KW-0677">Repeat</keyword>
<dbReference type="Gene3D" id="3.30.160.60">
    <property type="entry name" value="Classic Zinc Finger"/>
    <property type="match status" value="8"/>
</dbReference>
<feature type="domain" description="C2H2-type" evidence="13">
    <location>
        <begin position="693"/>
        <end position="720"/>
    </location>
</feature>
<dbReference type="GO" id="GO:0001227">
    <property type="term" value="F:DNA-binding transcription repressor activity, RNA polymerase II-specific"/>
    <property type="evidence" value="ECO:0007669"/>
    <property type="project" value="TreeGrafter"/>
</dbReference>
<evidence type="ECO:0000256" key="7">
    <source>
        <dbReference type="ARBA" id="ARBA00022833"/>
    </source>
</evidence>
<dbReference type="FunFam" id="3.30.160.60:FF:000075">
    <property type="entry name" value="Putative zinc finger protein 536"/>
    <property type="match status" value="1"/>
</dbReference>
<dbReference type="PANTHER" id="PTHR24399:SF70">
    <property type="entry name" value="C2H2-TYPE DOMAIN-CONTAINING PROTEIN"/>
    <property type="match status" value="1"/>
</dbReference>
<evidence type="ECO:0000313" key="15">
    <source>
        <dbReference type="Proteomes" id="UP001142489"/>
    </source>
</evidence>
<proteinExistence type="inferred from homology"/>
<keyword evidence="9" id="KW-0238">DNA-binding</keyword>
<name>A0A9Q0YAZ2_9SAUR</name>
<dbReference type="GO" id="GO:0008270">
    <property type="term" value="F:zinc ion binding"/>
    <property type="evidence" value="ECO:0007669"/>
    <property type="project" value="UniProtKB-KW"/>
</dbReference>
<evidence type="ECO:0000256" key="6">
    <source>
        <dbReference type="ARBA" id="ARBA00022771"/>
    </source>
</evidence>
<feature type="domain" description="C2H2-type" evidence="13">
    <location>
        <begin position="851"/>
        <end position="877"/>
    </location>
</feature>
<dbReference type="Pfam" id="PF00096">
    <property type="entry name" value="zf-C2H2"/>
    <property type="match status" value="4"/>
</dbReference>
<comment type="function">
    <text evidence="1">May be involved in transcriptional regulation.</text>
</comment>
<evidence type="ECO:0000256" key="3">
    <source>
        <dbReference type="ARBA" id="ARBA00006991"/>
    </source>
</evidence>
<comment type="subcellular location">
    <subcellularLocation>
        <location evidence="2">Nucleus</location>
    </subcellularLocation>
</comment>
<dbReference type="AlphaFoldDB" id="A0A9Q0YAZ2"/>
<dbReference type="InterPro" id="IPR013087">
    <property type="entry name" value="Znf_C2H2_type"/>
</dbReference>
<dbReference type="SMART" id="SM00355">
    <property type="entry name" value="ZnF_C2H2"/>
    <property type="match status" value="15"/>
</dbReference>
<dbReference type="EMBL" id="JAPFRF010000001">
    <property type="protein sequence ID" value="KAJ7345806.1"/>
    <property type="molecule type" value="Genomic_DNA"/>
</dbReference>
<keyword evidence="7" id="KW-0862">Zinc</keyword>